<feature type="domain" description="BRCT" evidence="4">
    <location>
        <begin position="486"/>
        <end position="570"/>
    </location>
</feature>
<dbReference type="Pfam" id="PF00533">
    <property type="entry name" value="BRCT"/>
    <property type="match status" value="1"/>
</dbReference>
<dbReference type="InterPro" id="IPR051579">
    <property type="entry name" value="DDR_Transcriptional_Reg"/>
</dbReference>
<evidence type="ECO:0000256" key="3">
    <source>
        <dbReference type="ARBA" id="ARBA00023242"/>
    </source>
</evidence>
<dbReference type="OrthoDB" id="342264at2759"/>
<feature type="domain" description="N-acetyltransferase" evidence="5">
    <location>
        <begin position="91"/>
        <end position="250"/>
    </location>
</feature>
<dbReference type="GO" id="GO:0005634">
    <property type="term" value="C:nucleus"/>
    <property type="evidence" value="ECO:0007669"/>
    <property type="project" value="UniProtKB-SubCell"/>
</dbReference>
<dbReference type="InterPro" id="IPR001357">
    <property type="entry name" value="BRCT_dom"/>
</dbReference>
<evidence type="ECO:0008006" key="8">
    <source>
        <dbReference type="Google" id="ProtNLM"/>
    </source>
</evidence>
<dbReference type="Pfam" id="PF00583">
    <property type="entry name" value="Acetyltransf_1"/>
    <property type="match status" value="1"/>
</dbReference>
<protein>
    <recommendedName>
        <fullName evidence="8">N-acetyltransferase</fullName>
    </recommendedName>
</protein>
<keyword evidence="3" id="KW-0539">Nucleus</keyword>
<dbReference type="InterPro" id="IPR000182">
    <property type="entry name" value="GNAT_dom"/>
</dbReference>
<sequence length="581" mass="63596">MAGVGSSSLPPVFIGNCKVAIEGSGISCESSETGLVISVSNNAKINITVDESKVYSRRKSFSYQKPDIKYQIDAEMGFPTKEHSFLLLNPKDVDSQNKTFLQEVLKLYTEELPSMNYAANTGKKSHFLEKCILSGKYQTLILRAENAIGPGEVVAAASYQIIPSDTQYAEIPLAAVSSKNQNMGIGRALFKELKERLQNVGILQLFCWADKTSEGFWLKQGFIPVGEVDGKGKAGRLPVKANIRKALSFPGGSMLMVAQLKKVTTSKISLPHSIGCKSGEIELTDADDKDDTSEQRLKRPLWEASLSSLKLKRIRGAHLISCPVKSNQDFPCGNCFAGSSGCNDMAVVLPDHSSSASYLVTDDAGKLSSDTCEKMVVKQSCPRVIFMDIANDAKKNLLTKIVEELGGSVTCDGSDSTHIITGKARRTLNFSIALCSGAWIVSPNWLKSSFKEGRFAEESQFILEDEDYLLKYKTKLRDAVERARRNPHSLLRGYDVCLAKHIQPSAATLSAIIQSAGGHVIKSLSSILEPSKTIFLACEEDMSEAMAAAKKSIWTFNSEWFMNCVMKQELDLEAPQFAESL</sequence>
<dbReference type="Pfam" id="PF16589">
    <property type="entry name" value="BRCT_2"/>
    <property type="match status" value="1"/>
</dbReference>
<evidence type="ECO:0000313" key="6">
    <source>
        <dbReference type="EMBL" id="KAG6524555.1"/>
    </source>
</evidence>
<gene>
    <name evidence="6" type="ORF">ZIOFF_014468</name>
</gene>
<dbReference type="Proteomes" id="UP000734854">
    <property type="component" value="Unassembled WGS sequence"/>
</dbReference>
<dbReference type="PROSITE" id="PS50172">
    <property type="entry name" value="BRCT"/>
    <property type="match status" value="2"/>
</dbReference>
<keyword evidence="7" id="KW-1185">Reference proteome</keyword>
<dbReference type="GO" id="GO:0006974">
    <property type="term" value="P:DNA damage response"/>
    <property type="evidence" value="ECO:0007669"/>
    <property type="project" value="UniProtKB-KW"/>
</dbReference>
<dbReference type="SMART" id="SM00292">
    <property type="entry name" value="BRCT"/>
    <property type="match status" value="2"/>
</dbReference>
<accession>A0A8J5HEI8</accession>
<dbReference type="PROSITE" id="PS51186">
    <property type="entry name" value="GNAT"/>
    <property type="match status" value="1"/>
</dbReference>
<proteinExistence type="predicted"/>
<evidence type="ECO:0000256" key="1">
    <source>
        <dbReference type="ARBA" id="ARBA00004123"/>
    </source>
</evidence>
<dbReference type="CDD" id="cd17744">
    <property type="entry name" value="BRCT_MDC1_rpt1"/>
    <property type="match status" value="1"/>
</dbReference>
<evidence type="ECO:0000259" key="4">
    <source>
        <dbReference type="PROSITE" id="PS50172"/>
    </source>
</evidence>
<dbReference type="CDD" id="cd18432">
    <property type="entry name" value="BRCT_PAXIP1_rpt6_like"/>
    <property type="match status" value="1"/>
</dbReference>
<comment type="subcellular location">
    <subcellularLocation>
        <location evidence="1">Nucleus</location>
    </subcellularLocation>
</comment>
<dbReference type="CDD" id="cd04301">
    <property type="entry name" value="NAT_SF"/>
    <property type="match status" value="1"/>
</dbReference>
<name>A0A8J5HEI8_ZINOF</name>
<feature type="domain" description="BRCT" evidence="4">
    <location>
        <begin position="384"/>
        <end position="463"/>
    </location>
</feature>
<evidence type="ECO:0000259" key="5">
    <source>
        <dbReference type="PROSITE" id="PS51186"/>
    </source>
</evidence>
<evidence type="ECO:0000256" key="2">
    <source>
        <dbReference type="ARBA" id="ARBA00022763"/>
    </source>
</evidence>
<dbReference type="AlphaFoldDB" id="A0A8J5HEI8"/>
<dbReference type="PANTHER" id="PTHR23196:SF8">
    <property type="entry name" value="N-ACETYLTRANSFERASE"/>
    <property type="match status" value="1"/>
</dbReference>
<evidence type="ECO:0000313" key="7">
    <source>
        <dbReference type="Proteomes" id="UP000734854"/>
    </source>
</evidence>
<reference evidence="6 7" key="1">
    <citation type="submission" date="2020-08" db="EMBL/GenBank/DDBJ databases">
        <title>Plant Genome Project.</title>
        <authorList>
            <person name="Zhang R.-G."/>
        </authorList>
    </citation>
    <scope>NUCLEOTIDE SEQUENCE [LARGE SCALE GENOMIC DNA]</scope>
    <source>
        <tissue evidence="6">Rhizome</tissue>
    </source>
</reference>
<dbReference type="EMBL" id="JACMSC010000004">
    <property type="protein sequence ID" value="KAG6524555.1"/>
    <property type="molecule type" value="Genomic_DNA"/>
</dbReference>
<dbReference type="PANTHER" id="PTHR23196">
    <property type="entry name" value="PAX TRANSCRIPTION ACTIVATION DOMAIN INTERACTING PROTEIN"/>
    <property type="match status" value="1"/>
</dbReference>
<comment type="caution">
    <text evidence="6">The sequence shown here is derived from an EMBL/GenBank/DDBJ whole genome shotgun (WGS) entry which is preliminary data.</text>
</comment>
<organism evidence="6 7">
    <name type="scientific">Zingiber officinale</name>
    <name type="common">Ginger</name>
    <name type="synonym">Amomum zingiber</name>
    <dbReference type="NCBI Taxonomy" id="94328"/>
    <lineage>
        <taxon>Eukaryota</taxon>
        <taxon>Viridiplantae</taxon>
        <taxon>Streptophyta</taxon>
        <taxon>Embryophyta</taxon>
        <taxon>Tracheophyta</taxon>
        <taxon>Spermatophyta</taxon>
        <taxon>Magnoliopsida</taxon>
        <taxon>Liliopsida</taxon>
        <taxon>Zingiberales</taxon>
        <taxon>Zingiberaceae</taxon>
        <taxon>Zingiber</taxon>
    </lineage>
</organism>
<keyword evidence="2" id="KW-0227">DNA damage</keyword>
<dbReference type="GO" id="GO:0016747">
    <property type="term" value="F:acyltransferase activity, transferring groups other than amino-acyl groups"/>
    <property type="evidence" value="ECO:0007669"/>
    <property type="project" value="InterPro"/>
</dbReference>